<sequence length="72" mass="8385">MWESINKFLKQFFKSFIQDIINDIIGYGIALFILILAMLVVTYIEDDLTAMRIIGVIVLVVYSIVFFYQGKE</sequence>
<proteinExistence type="predicted"/>
<feature type="transmembrane region" description="Helical" evidence="1">
    <location>
        <begin position="50"/>
        <end position="68"/>
    </location>
</feature>
<dbReference type="Proteomes" id="UP000076008">
    <property type="component" value="Unassembled WGS sequence"/>
</dbReference>
<accession>A0A144HW50</accession>
<dbReference type="EMBL" id="FJXR01000009">
    <property type="protein sequence ID" value="CZV11416.1"/>
    <property type="molecule type" value="Genomic_DNA"/>
</dbReference>
<evidence type="ECO:0000256" key="1">
    <source>
        <dbReference type="SAM" id="Phobius"/>
    </source>
</evidence>
<dbReference type="AlphaFoldDB" id="A0A144HW50"/>
<protein>
    <submittedName>
        <fullName evidence="2">Uncharacterized protein</fullName>
    </submittedName>
</protein>
<keyword evidence="1" id="KW-0812">Transmembrane</keyword>
<keyword evidence="1" id="KW-0472">Membrane</keyword>
<organism evidence="2 3">
    <name type="scientific">Enterobacter cloacae</name>
    <dbReference type="NCBI Taxonomy" id="550"/>
    <lineage>
        <taxon>Bacteria</taxon>
        <taxon>Pseudomonadati</taxon>
        <taxon>Pseudomonadota</taxon>
        <taxon>Gammaproteobacteria</taxon>
        <taxon>Enterobacterales</taxon>
        <taxon>Enterobacteriaceae</taxon>
        <taxon>Enterobacter</taxon>
        <taxon>Enterobacter cloacae complex</taxon>
    </lineage>
</organism>
<name>A0A144HW50_ENTCL</name>
<keyword evidence="1" id="KW-1133">Transmembrane helix</keyword>
<gene>
    <name evidence="2" type="ORF">SAMEA2273318_01792</name>
</gene>
<feature type="transmembrane region" description="Helical" evidence="1">
    <location>
        <begin position="20"/>
        <end position="44"/>
    </location>
</feature>
<evidence type="ECO:0000313" key="2">
    <source>
        <dbReference type="EMBL" id="CZV11416.1"/>
    </source>
</evidence>
<reference evidence="2 3" key="1">
    <citation type="submission" date="2016-03" db="EMBL/GenBank/DDBJ databases">
        <authorList>
            <consortium name="Pathogen Informatics"/>
        </authorList>
    </citation>
    <scope>NUCLEOTIDE SEQUENCE [LARGE SCALE GENOMIC DNA]</scope>
    <source>
        <strain evidence="3">e1252</strain>
    </source>
</reference>
<evidence type="ECO:0000313" key="3">
    <source>
        <dbReference type="Proteomes" id="UP000076008"/>
    </source>
</evidence>